<name>A0A0B0EEZ5_9BACT</name>
<accession>A0A0B0EEZ5</accession>
<dbReference type="AlphaFoldDB" id="A0A0B0EEZ5"/>
<proteinExistence type="predicted"/>
<reference evidence="1 2" key="1">
    <citation type="submission" date="2014-10" db="EMBL/GenBank/DDBJ databases">
        <title>Draft genome of anammox bacterium scalindua brodae, obtained using differential coverage binning of sequence data from two enrichment reactors.</title>
        <authorList>
            <person name="Speth D.R."/>
            <person name="Russ L."/>
            <person name="Kartal B."/>
            <person name="Op den Camp H.J."/>
            <person name="Dutilh B.E."/>
            <person name="Jetten M.S."/>
        </authorList>
    </citation>
    <scope>NUCLEOTIDE SEQUENCE [LARGE SCALE GENOMIC DNA]</scope>
    <source>
        <strain evidence="1">RU1</strain>
    </source>
</reference>
<dbReference type="EMBL" id="JRYO01000250">
    <property type="protein sequence ID" value="KHE90651.1"/>
    <property type="molecule type" value="Genomic_DNA"/>
</dbReference>
<dbReference type="Proteomes" id="UP000030652">
    <property type="component" value="Unassembled WGS sequence"/>
</dbReference>
<evidence type="ECO:0000313" key="1">
    <source>
        <dbReference type="EMBL" id="KHE90651.1"/>
    </source>
</evidence>
<organism evidence="1 2">
    <name type="scientific">Candidatus Scalindua brodae</name>
    <dbReference type="NCBI Taxonomy" id="237368"/>
    <lineage>
        <taxon>Bacteria</taxon>
        <taxon>Pseudomonadati</taxon>
        <taxon>Planctomycetota</taxon>
        <taxon>Candidatus Brocadiia</taxon>
        <taxon>Candidatus Brocadiales</taxon>
        <taxon>Candidatus Scalinduaceae</taxon>
        <taxon>Candidatus Scalindua</taxon>
    </lineage>
</organism>
<sequence length="143" mass="16711">MMPQEFGPLPDAYTSPGLWIADILECDKQKSEYKCKYVYHWYPAKYYGEDSGYECYCCLKQINSDKFNMGFQCFFCNRRQWDLSNPLCPLCQCIVKWGSYDTAGKDKCQGRNHPQYHFTGQHKKPAYQAGRIKTKAGNIILKE</sequence>
<comment type="caution">
    <text evidence="1">The sequence shown here is derived from an EMBL/GenBank/DDBJ whole genome shotgun (WGS) entry which is preliminary data.</text>
</comment>
<evidence type="ECO:0000313" key="2">
    <source>
        <dbReference type="Proteomes" id="UP000030652"/>
    </source>
</evidence>
<gene>
    <name evidence="1" type="ORF">SCABRO_03607</name>
</gene>
<protein>
    <submittedName>
        <fullName evidence="1">Uncharacterized protein</fullName>
    </submittedName>
</protein>